<dbReference type="EMBL" id="SDMP01000007">
    <property type="protein sequence ID" value="RYR50698.1"/>
    <property type="molecule type" value="Genomic_DNA"/>
</dbReference>
<evidence type="ECO:0000256" key="4">
    <source>
        <dbReference type="ARBA" id="ARBA00022989"/>
    </source>
</evidence>
<dbReference type="PANTHER" id="PTHR11654">
    <property type="entry name" value="OLIGOPEPTIDE TRANSPORTER-RELATED"/>
    <property type="match status" value="1"/>
</dbReference>
<accession>A0A445CIG3</accession>
<dbReference type="STRING" id="3818.A0A445CIG3"/>
<evidence type="ECO:0000256" key="3">
    <source>
        <dbReference type="ARBA" id="ARBA00022692"/>
    </source>
</evidence>
<protein>
    <submittedName>
        <fullName evidence="6">Uncharacterized protein</fullName>
    </submittedName>
</protein>
<dbReference type="GO" id="GO:0016020">
    <property type="term" value="C:membrane"/>
    <property type="evidence" value="ECO:0007669"/>
    <property type="project" value="UniProtKB-SubCell"/>
</dbReference>
<evidence type="ECO:0000313" key="7">
    <source>
        <dbReference type="Proteomes" id="UP000289738"/>
    </source>
</evidence>
<evidence type="ECO:0000313" key="6">
    <source>
        <dbReference type="EMBL" id="RYR50698.1"/>
    </source>
</evidence>
<dbReference type="Proteomes" id="UP000289738">
    <property type="component" value="Chromosome A07"/>
</dbReference>
<dbReference type="GO" id="GO:0022857">
    <property type="term" value="F:transmembrane transporter activity"/>
    <property type="evidence" value="ECO:0007669"/>
    <property type="project" value="InterPro"/>
</dbReference>
<reference evidence="6 7" key="1">
    <citation type="submission" date="2019-01" db="EMBL/GenBank/DDBJ databases">
        <title>Sequencing of cultivated peanut Arachis hypogaea provides insights into genome evolution and oil improvement.</title>
        <authorList>
            <person name="Chen X."/>
        </authorList>
    </citation>
    <scope>NUCLEOTIDE SEQUENCE [LARGE SCALE GENOMIC DNA]</scope>
    <source>
        <strain evidence="7">cv. Fuhuasheng</strain>
        <tissue evidence="6">Leaves</tissue>
    </source>
</reference>
<proteinExistence type="inferred from homology"/>
<dbReference type="Pfam" id="PF00854">
    <property type="entry name" value="PTR2"/>
    <property type="match status" value="2"/>
</dbReference>
<keyword evidence="5" id="KW-0472">Membrane</keyword>
<dbReference type="AlphaFoldDB" id="A0A445CIG3"/>
<gene>
    <name evidence="6" type="ORF">Ahy_A07g037329</name>
</gene>
<organism evidence="6 7">
    <name type="scientific">Arachis hypogaea</name>
    <name type="common">Peanut</name>
    <dbReference type="NCBI Taxonomy" id="3818"/>
    <lineage>
        <taxon>Eukaryota</taxon>
        <taxon>Viridiplantae</taxon>
        <taxon>Streptophyta</taxon>
        <taxon>Embryophyta</taxon>
        <taxon>Tracheophyta</taxon>
        <taxon>Spermatophyta</taxon>
        <taxon>Magnoliopsida</taxon>
        <taxon>eudicotyledons</taxon>
        <taxon>Gunneridae</taxon>
        <taxon>Pentapetalae</taxon>
        <taxon>rosids</taxon>
        <taxon>fabids</taxon>
        <taxon>Fabales</taxon>
        <taxon>Fabaceae</taxon>
        <taxon>Papilionoideae</taxon>
        <taxon>50 kb inversion clade</taxon>
        <taxon>dalbergioids sensu lato</taxon>
        <taxon>Dalbergieae</taxon>
        <taxon>Pterocarpus clade</taxon>
        <taxon>Arachis</taxon>
    </lineage>
</organism>
<comment type="similarity">
    <text evidence="2">Belongs to the major facilitator superfamily. Proton-dependent oligopeptide transporter (POT/PTR) (TC 2.A.17) family.</text>
</comment>
<dbReference type="InterPro" id="IPR036259">
    <property type="entry name" value="MFS_trans_sf"/>
</dbReference>
<evidence type="ECO:0000256" key="2">
    <source>
        <dbReference type="ARBA" id="ARBA00005982"/>
    </source>
</evidence>
<sequence length="168" mass="18830">MEGLSQLRPIEQVEELKAIIKVIPLWSSSFMLSISNSQSSFFLLQAKTMNRHITSSFQIPAEQNGDWLVLLLLGLGSFSIVENIRRRKAIRGRYIDNPEAVLDMSAIWLIPHNVLNGIAEAFNAIGQSEFYYTEFPRSMSSIAAGCSLVQLGKCHRKLVSFSNIQHCG</sequence>
<evidence type="ECO:0000256" key="1">
    <source>
        <dbReference type="ARBA" id="ARBA00004141"/>
    </source>
</evidence>
<comment type="caution">
    <text evidence="6">The sequence shown here is derived from an EMBL/GenBank/DDBJ whole genome shotgun (WGS) entry which is preliminary data.</text>
</comment>
<keyword evidence="3" id="KW-0812">Transmembrane</keyword>
<keyword evidence="7" id="KW-1185">Reference proteome</keyword>
<comment type="subcellular location">
    <subcellularLocation>
        <location evidence="1">Membrane</location>
        <topology evidence="1">Multi-pass membrane protein</topology>
    </subcellularLocation>
</comment>
<keyword evidence="4" id="KW-1133">Transmembrane helix</keyword>
<dbReference type="InterPro" id="IPR000109">
    <property type="entry name" value="POT_fam"/>
</dbReference>
<evidence type="ECO:0000256" key="5">
    <source>
        <dbReference type="ARBA" id="ARBA00023136"/>
    </source>
</evidence>
<name>A0A445CIG3_ARAHY</name>
<dbReference type="Gene3D" id="1.20.1250.20">
    <property type="entry name" value="MFS general substrate transporter like domains"/>
    <property type="match status" value="1"/>
</dbReference>